<feature type="domain" description="RRN6 beta-propeller" evidence="1">
    <location>
        <begin position="6"/>
        <end position="270"/>
    </location>
</feature>
<dbReference type="PANTHER" id="PTHR15319">
    <property type="entry name" value="TATA BOX-BINDING PROTEIN ASSOCIATED FACTOR RNA POLYMERASE I SUBUNIT C"/>
    <property type="match status" value="1"/>
</dbReference>
<dbReference type="EMBL" id="LLXI01000662">
    <property type="protein sequence ID" value="PKY48707.1"/>
    <property type="molecule type" value="Genomic_DNA"/>
</dbReference>
<dbReference type="VEuPathDB" id="FungiDB:RhiirA1_418435"/>
<dbReference type="InterPro" id="IPR048535">
    <property type="entry name" value="RRN6_beta-prop"/>
</dbReference>
<name>A0A2I1GQ39_9GLOM</name>
<evidence type="ECO:0000313" key="3">
    <source>
        <dbReference type="Proteomes" id="UP000234323"/>
    </source>
</evidence>
<evidence type="ECO:0000313" key="2">
    <source>
        <dbReference type="EMBL" id="PKY48707.1"/>
    </source>
</evidence>
<gene>
    <name evidence="2" type="ORF">RhiirA4_525822</name>
</gene>
<dbReference type="VEuPathDB" id="FungiDB:FUN_010485"/>
<dbReference type="PANTHER" id="PTHR15319:SF1">
    <property type="entry name" value="TATA BOX-BINDING PROTEIN-ASSOCIATED FACTOR RNA POLYMERASE I SUBUNIT C"/>
    <property type="match status" value="1"/>
</dbReference>
<accession>A0A2I1GQ39</accession>
<organism evidence="2 3">
    <name type="scientific">Rhizophagus irregularis</name>
    <dbReference type="NCBI Taxonomy" id="588596"/>
    <lineage>
        <taxon>Eukaryota</taxon>
        <taxon>Fungi</taxon>
        <taxon>Fungi incertae sedis</taxon>
        <taxon>Mucoromycota</taxon>
        <taxon>Glomeromycotina</taxon>
        <taxon>Glomeromycetes</taxon>
        <taxon>Glomerales</taxon>
        <taxon>Glomeraceae</taxon>
        <taxon>Rhizophagus</taxon>
    </lineage>
</organism>
<reference evidence="2 3" key="1">
    <citation type="submission" date="2015-10" db="EMBL/GenBank/DDBJ databases">
        <title>Genome analyses suggest a sexual origin of heterokaryosis in a supposedly ancient asexual fungus.</title>
        <authorList>
            <person name="Ropars J."/>
            <person name="Sedzielewska K."/>
            <person name="Noel J."/>
            <person name="Charron P."/>
            <person name="Farinelli L."/>
            <person name="Marton T."/>
            <person name="Kruger M."/>
            <person name="Pelin A."/>
            <person name="Brachmann A."/>
            <person name="Corradi N."/>
        </authorList>
    </citation>
    <scope>NUCLEOTIDE SEQUENCE [LARGE SCALE GENOMIC DNA]</scope>
    <source>
        <strain evidence="2 3">A4</strain>
    </source>
</reference>
<dbReference type="GO" id="GO:0001164">
    <property type="term" value="F:RNA polymerase I core promoter sequence-specific DNA binding"/>
    <property type="evidence" value="ECO:0007669"/>
    <property type="project" value="TreeGrafter"/>
</dbReference>
<comment type="caution">
    <text evidence="2">The sequence shown here is derived from an EMBL/GenBank/DDBJ whole genome shotgun (WGS) entry which is preliminary data.</text>
</comment>
<dbReference type="Pfam" id="PF10214">
    <property type="entry name" value="Rrn6_beta-prop"/>
    <property type="match status" value="1"/>
</dbReference>
<keyword evidence="3" id="KW-1185">Reference proteome</keyword>
<proteinExistence type="predicted"/>
<dbReference type="VEuPathDB" id="FungiDB:RhiirFUN_013509"/>
<dbReference type="GO" id="GO:0001650">
    <property type="term" value="C:fibrillar center"/>
    <property type="evidence" value="ECO:0007669"/>
    <property type="project" value="TreeGrafter"/>
</dbReference>
<dbReference type="Proteomes" id="UP000234323">
    <property type="component" value="Unassembled WGS sequence"/>
</dbReference>
<evidence type="ECO:0000259" key="1">
    <source>
        <dbReference type="Pfam" id="PF10214"/>
    </source>
</evidence>
<sequence length="764" mass="87719">MSTLNFKTPIRQVTSSIYEHTPDKNLDTYNYCPSLMAVRTISGTTFLKVIVPELEDAQDYLKAVVLDSVLHKKKDIFNHMHVTFNPMIYGEAAIVDGNGSIHLWKGERHEDYLKLFIKYDFKTIRTSQVEVDLSPKDLWKTCEYGSHPQTLLVASRISADLFDFRSRDVTLIYDTNNEDKIFSFQRSPVYNAFEFILTTQNNVMLLDQRFPKRPMLMWPHHHSSPPCGVNITKNEKISIVLTWSKSPPTITAFQYLTSASGPVTSTCQPVSIPSFNKHPSYSRSKYMRSPYTIRDENQQQKLPSLSSVLLSNDFTPKKADNNLNSCFNIFQLSQTGALYSQAFHAKDKTDITIRPSIPSNRFNLQIIEMSDSIASLHSLADMDVGTMPELRVKQSQNWHFEKIWDYISKDFKCISLNNISPFVLKTGTLFISWEIVENFFEHYGHVVGFNCQKKSIVKDVNGNIQSLTYACMEGKYEILKNIPGSHINDLEVPRVQQFSETPKIKKDLLELSVEWSLFDVNFLFEQLLNSDFNSAPTTSQIFEFSNINITDKCPADIEKELNYYLRKVYPLSADNNESGEINNIPNLNKIKYSRQYAIEVVSKDLVKSLQTFISKSRNCPKFSLSSDILSDQQPINNNSTNSDCFTIKCKKSINDADTENNGYVMTTAAQELSDDWIIGQNLKEYDYKFLDDFENITNEALTNPTYKLEENQIEVHNIEKENPNPIIENINKDIVVENNVINQNTSNIIEKPKPKKKSRKSGFR</sequence>
<dbReference type="InterPro" id="IPR038801">
    <property type="entry name" value="TAF1C"/>
</dbReference>
<dbReference type="AlphaFoldDB" id="A0A2I1GQ39"/>
<protein>
    <recommendedName>
        <fullName evidence="1">RRN6 beta-propeller domain-containing protein</fullName>
    </recommendedName>
</protein>